<keyword evidence="1" id="KW-0472">Membrane</keyword>
<comment type="caution">
    <text evidence="2">The sequence shown here is derived from an EMBL/GenBank/DDBJ whole genome shotgun (WGS) entry which is preliminary data.</text>
</comment>
<reference evidence="2" key="1">
    <citation type="submission" date="2023-05" db="EMBL/GenBank/DDBJ databases">
        <title>Anaerotaeda fermentans gen. nov., sp. nov., a novel anaerobic planctomycete of the new family within the order Sedimentisphaerales isolated from Taman Peninsula, Russia.</title>
        <authorList>
            <person name="Khomyakova M.A."/>
            <person name="Merkel A.Y."/>
            <person name="Slobodkin A.I."/>
        </authorList>
    </citation>
    <scope>NUCLEOTIDE SEQUENCE</scope>
    <source>
        <strain evidence="2">M17dextr</strain>
    </source>
</reference>
<name>A0AAW6TUC6_9BACT</name>
<protein>
    <submittedName>
        <fullName evidence="2">Uncharacterized protein</fullName>
    </submittedName>
</protein>
<accession>A0AAW6TUC6</accession>
<evidence type="ECO:0000256" key="1">
    <source>
        <dbReference type="SAM" id="Phobius"/>
    </source>
</evidence>
<sequence>MRSILKVVSLLSLVALILPSILFLAGRVDLDKAKWIMLLATIIWFVTATGWMWKEQDTVQKDEIVVP</sequence>
<keyword evidence="3" id="KW-1185">Reference proteome</keyword>
<gene>
    <name evidence="2" type="ORF">QJ522_03305</name>
</gene>
<keyword evidence="1" id="KW-1133">Transmembrane helix</keyword>
<dbReference type="RefSeq" id="WP_349243472.1">
    <property type="nucleotide sequence ID" value="NZ_JASCXX010000003.1"/>
</dbReference>
<evidence type="ECO:0000313" key="2">
    <source>
        <dbReference type="EMBL" id="MDI6448062.1"/>
    </source>
</evidence>
<organism evidence="2 3">
    <name type="scientific">Anaerobaca lacustris</name>
    <dbReference type="NCBI Taxonomy" id="3044600"/>
    <lineage>
        <taxon>Bacteria</taxon>
        <taxon>Pseudomonadati</taxon>
        <taxon>Planctomycetota</taxon>
        <taxon>Phycisphaerae</taxon>
        <taxon>Sedimentisphaerales</taxon>
        <taxon>Anaerobacaceae</taxon>
        <taxon>Anaerobaca</taxon>
    </lineage>
</organism>
<keyword evidence="1" id="KW-0812">Transmembrane</keyword>
<dbReference type="Proteomes" id="UP001431776">
    <property type="component" value="Unassembled WGS sequence"/>
</dbReference>
<dbReference type="AlphaFoldDB" id="A0AAW6TUC6"/>
<feature type="transmembrane region" description="Helical" evidence="1">
    <location>
        <begin position="35"/>
        <end position="53"/>
    </location>
</feature>
<evidence type="ECO:0000313" key="3">
    <source>
        <dbReference type="Proteomes" id="UP001431776"/>
    </source>
</evidence>
<proteinExistence type="predicted"/>
<dbReference type="EMBL" id="JASCXX010000003">
    <property type="protein sequence ID" value="MDI6448062.1"/>
    <property type="molecule type" value="Genomic_DNA"/>
</dbReference>